<feature type="domain" description="ArsA/GET3 Anion-transporting ATPase-like" evidence="5">
    <location>
        <begin position="366"/>
        <end position="514"/>
    </location>
</feature>
<proteinExistence type="inferred from homology"/>
<feature type="region of interest" description="Disordered" evidence="4">
    <location>
        <begin position="129"/>
        <end position="167"/>
    </location>
</feature>
<evidence type="ECO:0000313" key="6">
    <source>
        <dbReference type="EMBL" id="MBP3193305.1"/>
    </source>
</evidence>
<feature type="domain" description="ArsA/GET3 Anion-transporting ATPase-like" evidence="5">
    <location>
        <begin position="8"/>
        <end position="127"/>
    </location>
</feature>
<dbReference type="GO" id="GO:0005524">
    <property type="term" value="F:ATP binding"/>
    <property type="evidence" value="ECO:0007669"/>
    <property type="project" value="InterPro"/>
</dbReference>
<accession>A0A8J7RLX5</accession>
<dbReference type="AlphaFoldDB" id="A0A8J7RLX5"/>
<sequence length="626" mass="68384">MKLNITPYLFFTGKGGVGKTSLACATAVTLSDEGKRVLLISTDPASNLKEVLETGIADTVTPVNGTDNLFAVNIDPEQAAGEYRNRAIEPLKGLLPDHEIAKMREELSGACTTEIAAFDEFTRYVTDKRKSANGSGNPDSGNPAPGNGSPDKNAREGRPASDASETEAEADFDVVIFDTAPTGHTLRLLELPAAWSDYIEKNPDGASCIGPSSALKTNKERYERVVKQLRDPEATTVYLVSRPDASALKEADRSSAELRELGLSNQNLLINGYFEPLDREDPFARNMQEMADLALAGMPDSLRKMPAQTFPLRPYNILGLERLRSVFQTPDSSNLNANAVADTGRDATASLDKLIADLTADRDHGLVMTMGKGGVGKTAMAVTIALKLAQKGHPVHLTTTDPAAHIDDQLGSAAELPENLTIGRIDPKKEKKEYIEKVIASKSGSMSQENLRLLREDLESPCTEEVAVFQAFSKSIQQARRKFVVIDTAPTGHTLLLLDTTGSYHKEVLRNTQLSKDRMKTPFMYLQDQNFARILLVTLPETTPITEAAKLQSDLRRAGIQPWGWIANQSLAATGVSDPLLRQRAAEEVPLLEEIKERHSENVYSVPFIAESKIPKKLFELKSETT</sequence>
<dbReference type="EC" id="7.3.2.7" evidence="3"/>
<dbReference type="Proteomes" id="UP000673975">
    <property type="component" value="Unassembled WGS sequence"/>
</dbReference>
<dbReference type="Pfam" id="PF02374">
    <property type="entry name" value="ArsA_ATPase"/>
    <property type="match status" value="3"/>
</dbReference>
<dbReference type="InterPro" id="IPR027541">
    <property type="entry name" value="Ars_ATPase"/>
</dbReference>
<dbReference type="EMBL" id="JAFIDN010000009">
    <property type="protein sequence ID" value="MBP3193305.1"/>
    <property type="molecule type" value="Genomic_DNA"/>
</dbReference>
<evidence type="ECO:0000313" key="7">
    <source>
        <dbReference type="Proteomes" id="UP000673975"/>
    </source>
</evidence>
<protein>
    <recommendedName>
        <fullName evidence="3">arsenite-transporting ATPase</fullName>
        <ecNumber evidence="3">7.3.2.7</ecNumber>
    </recommendedName>
</protein>
<evidence type="ECO:0000256" key="3">
    <source>
        <dbReference type="ARBA" id="ARBA00066752"/>
    </source>
</evidence>
<dbReference type="PIRSF" id="PIRSF001327">
    <property type="entry name" value="Arsenical_pump-driving_ATPase"/>
    <property type="match status" value="1"/>
</dbReference>
<evidence type="ECO:0000256" key="2">
    <source>
        <dbReference type="ARBA" id="ARBA00052296"/>
    </source>
</evidence>
<evidence type="ECO:0000256" key="4">
    <source>
        <dbReference type="SAM" id="MobiDB-lite"/>
    </source>
</evidence>
<gene>
    <name evidence="6" type="ORF">NATSA_11560</name>
</gene>
<evidence type="ECO:0000256" key="1">
    <source>
        <dbReference type="ARBA" id="ARBA00011040"/>
    </source>
</evidence>
<reference evidence="6" key="1">
    <citation type="submission" date="2021-02" db="EMBL/GenBank/DDBJ databases">
        <title>Natronogracilivirga saccharolytica gen. nov. sp. nov. a new anaerobic, haloalkiliphilic carbohydrate-fermenting bacterium from soda lake and proposing of Cyclonatronumiaceae fam. nov. in the phylum Balneolaeota.</title>
        <authorList>
            <person name="Zhilina T.N."/>
            <person name="Sorokin D.Y."/>
            <person name="Zavarzina D.G."/>
            <person name="Toshchakov S.V."/>
            <person name="Kublanov I.V."/>
        </authorList>
    </citation>
    <scope>NUCLEOTIDE SEQUENCE</scope>
    <source>
        <strain evidence="6">Z-1702</strain>
    </source>
</reference>
<dbReference type="GO" id="GO:0016887">
    <property type="term" value="F:ATP hydrolysis activity"/>
    <property type="evidence" value="ECO:0007669"/>
    <property type="project" value="InterPro"/>
</dbReference>
<dbReference type="InterPro" id="IPR027417">
    <property type="entry name" value="P-loop_NTPase"/>
</dbReference>
<organism evidence="6 7">
    <name type="scientific">Natronogracilivirga saccharolytica</name>
    <dbReference type="NCBI Taxonomy" id="2812953"/>
    <lineage>
        <taxon>Bacteria</taxon>
        <taxon>Pseudomonadati</taxon>
        <taxon>Balneolota</taxon>
        <taxon>Balneolia</taxon>
        <taxon>Balneolales</taxon>
        <taxon>Cyclonatronaceae</taxon>
        <taxon>Natronogracilivirga</taxon>
    </lineage>
</organism>
<dbReference type="InterPro" id="IPR016300">
    <property type="entry name" value="ATPase_ArsA/GET3"/>
</dbReference>
<comment type="caution">
    <text evidence="6">The sequence shown here is derived from an EMBL/GenBank/DDBJ whole genome shotgun (WGS) entry which is preliminary data.</text>
</comment>
<dbReference type="CDD" id="cd02035">
    <property type="entry name" value="ArsA"/>
    <property type="match status" value="2"/>
</dbReference>
<keyword evidence="7" id="KW-1185">Reference proteome</keyword>
<dbReference type="PANTHER" id="PTHR10803:SF3">
    <property type="entry name" value="ATPASE GET3"/>
    <property type="match status" value="1"/>
</dbReference>
<feature type="domain" description="ArsA/GET3 Anion-transporting ATPase-like" evidence="5">
    <location>
        <begin position="168"/>
        <end position="326"/>
    </location>
</feature>
<dbReference type="GO" id="GO:0015446">
    <property type="term" value="F:ATPase-coupled arsenite transmembrane transporter activity"/>
    <property type="evidence" value="ECO:0007669"/>
    <property type="project" value="UniProtKB-EC"/>
</dbReference>
<dbReference type="Gene3D" id="3.40.50.300">
    <property type="entry name" value="P-loop containing nucleotide triphosphate hydrolases"/>
    <property type="match status" value="2"/>
</dbReference>
<dbReference type="SUPFAM" id="SSF52540">
    <property type="entry name" value="P-loop containing nucleoside triphosphate hydrolases"/>
    <property type="match status" value="2"/>
</dbReference>
<evidence type="ECO:0000259" key="5">
    <source>
        <dbReference type="Pfam" id="PF02374"/>
    </source>
</evidence>
<name>A0A8J7RLX5_9BACT</name>
<dbReference type="InterPro" id="IPR025723">
    <property type="entry name" value="ArsA/GET3_ATPase-like"/>
</dbReference>
<dbReference type="PANTHER" id="PTHR10803">
    <property type="entry name" value="ARSENICAL PUMP-DRIVING ATPASE ARSENITE-TRANSLOCATING ATPASE"/>
    <property type="match status" value="1"/>
</dbReference>
<comment type="catalytic activity">
    <reaction evidence="2">
        <text>arsenite(in) + ATP + H2O = arsenite(out) + ADP + phosphate + H(+)</text>
        <dbReference type="Rhea" id="RHEA:11348"/>
        <dbReference type="ChEBI" id="CHEBI:15377"/>
        <dbReference type="ChEBI" id="CHEBI:15378"/>
        <dbReference type="ChEBI" id="CHEBI:29242"/>
        <dbReference type="ChEBI" id="CHEBI:30616"/>
        <dbReference type="ChEBI" id="CHEBI:43474"/>
        <dbReference type="ChEBI" id="CHEBI:456216"/>
        <dbReference type="EC" id="7.3.2.7"/>
    </reaction>
</comment>
<comment type="similarity">
    <text evidence="1">Belongs to the arsA ATPase family.</text>
</comment>